<dbReference type="SMART" id="SM00382">
    <property type="entry name" value="AAA"/>
    <property type="match status" value="1"/>
</dbReference>
<keyword evidence="6" id="KW-1185">Reference proteome</keyword>
<gene>
    <name evidence="5" type="ORF">IEO70_18325</name>
</gene>
<dbReference type="InterPro" id="IPR051782">
    <property type="entry name" value="ABC_Transporter_VariousFunc"/>
</dbReference>
<evidence type="ECO:0000313" key="5">
    <source>
        <dbReference type="EMBL" id="MBD3110286.1"/>
    </source>
</evidence>
<evidence type="ECO:0000256" key="3">
    <source>
        <dbReference type="ARBA" id="ARBA00022840"/>
    </source>
</evidence>
<keyword evidence="1" id="KW-0813">Transport</keyword>
<comment type="caution">
    <text evidence="5">The sequence shown here is derived from an EMBL/GenBank/DDBJ whole genome shotgun (WGS) entry which is preliminary data.</text>
</comment>
<evidence type="ECO:0000313" key="6">
    <source>
        <dbReference type="Proteomes" id="UP000602076"/>
    </source>
</evidence>
<dbReference type="RefSeq" id="WP_190999820.1">
    <property type="nucleotide sequence ID" value="NZ_JACXSI010000066.1"/>
</dbReference>
<dbReference type="CDD" id="cd03230">
    <property type="entry name" value="ABC_DR_subfamily_A"/>
    <property type="match status" value="1"/>
</dbReference>
<dbReference type="PROSITE" id="PS50893">
    <property type="entry name" value="ABC_TRANSPORTER_2"/>
    <property type="match status" value="1"/>
</dbReference>
<accession>A0A927HD75</accession>
<dbReference type="Gene3D" id="3.40.50.300">
    <property type="entry name" value="P-loop containing nucleotide triphosphate hydrolases"/>
    <property type="match status" value="1"/>
</dbReference>
<keyword evidence="2" id="KW-0547">Nucleotide-binding</keyword>
<reference evidence="5" key="1">
    <citation type="submission" date="2020-09" db="EMBL/GenBank/DDBJ databases">
        <title>Bacillus faecalis sp. nov., a moderately halophilic bacterium isolated from cow faeces.</title>
        <authorList>
            <person name="Jiang L."/>
            <person name="Lee J."/>
        </authorList>
    </citation>
    <scope>NUCLEOTIDE SEQUENCE</scope>
    <source>
        <strain evidence="5">AGMB 02131</strain>
    </source>
</reference>
<dbReference type="PANTHER" id="PTHR42939:SF1">
    <property type="entry name" value="ABC TRANSPORTER ATP-BINDING PROTEIN ALBC-RELATED"/>
    <property type="match status" value="1"/>
</dbReference>
<evidence type="ECO:0000259" key="4">
    <source>
        <dbReference type="PROSITE" id="PS50893"/>
    </source>
</evidence>
<dbReference type="AlphaFoldDB" id="A0A927HD75"/>
<dbReference type="Pfam" id="PF00005">
    <property type="entry name" value="ABC_tran"/>
    <property type="match status" value="1"/>
</dbReference>
<dbReference type="PANTHER" id="PTHR42939">
    <property type="entry name" value="ABC TRANSPORTER ATP-BINDING PROTEIN ALBC-RELATED"/>
    <property type="match status" value="1"/>
</dbReference>
<dbReference type="EMBL" id="JACXSI010000066">
    <property type="protein sequence ID" value="MBD3110286.1"/>
    <property type="molecule type" value="Genomic_DNA"/>
</dbReference>
<dbReference type="InterPro" id="IPR027417">
    <property type="entry name" value="P-loop_NTPase"/>
</dbReference>
<dbReference type="InterPro" id="IPR003439">
    <property type="entry name" value="ABC_transporter-like_ATP-bd"/>
</dbReference>
<proteinExistence type="predicted"/>
<evidence type="ECO:0000256" key="1">
    <source>
        <dbReference type="ARBA" id="ARBA00022448"/>
    </source>
</evidence>
<feature type="domain" description="ABC transporter" evidence="4">
    <location>
        <begin position="4"/>
        <end position="229"/>
    </location>
</feature>
<dbReference type="Proteomes" id="UP000602076">
    <property type="component" value="Unassembled WGS sequence"/>
</dbReference>
<dbReference type="GO" id="GO:0005524">
    <property type="term" value="F:ATP binding"/>
    <property type="evidence" value="ECO:0007669"/>
    <property type="project" value="UniProtKB-KW"/>
</dbReference>
<organism evidence="5 6">
    <name type="scientific">Peribacillus faecalis</name>
    <dbReference type="NCBI Taxonomy" id="2772559"/>
    <lineage>
        <taxon>Bacteria</taxon>
        <taxon>Bacillati</taxon>
        <taxon>Bacillota</taxon>
        <taxon>Bacilli</taxon>
        <taxon>Bacillales</taxon>
        <taxon>Bacillaceae</taxon>
        <taxon>Peribacillus</taxon>
    </lineage>
</organism>
<evidence type="ECO:0000256" key="2">
    <source>
        <dbReference type="ARBA" id="ARBA00022741"/>
    </source>
</evidence>
<sequence>MGDLIIKNVTKQFGSFAALKDVSIVFEENKIYGLLGRNGAGKSTLLNLITNKLFPEAGEITLGCQSVLENDEAQRNIYCMSEQNLYPEKMKVREVFKWSADFYPNFDLEYANGLAEKFKLPMNKVIKSLSTGYGSIYKIIIALACQAPIVLLDEPVLGLDAYHRDLFYKELLVNYSENPKTIVISTHLIEEASDLIEKVVILKAGSVILDEDTEEILAKGYTVSGPEKMIEDYIADKEVIGVDSLGGLKSAYILGKVNKQELPSGLECSKLDLQKMFIQLTNI</sequence>
<protein>
    <submittedName>
        <fullName evidence="5">ABC transporter ATP-binding protein</fullName>
    </submittedName>
</protein>
<dbReference type="GO" id="GO:0016887">
    <property type="term" value="F:ATP hydrolysis activity"/>
    <property type="evidence" value="ECO:0007669"/>
    <property type="project" value="InterPro"/>
</dbReference>
<name>A0A927HD75_9BACI</name>
<dbReference type="InterPro" id="IPR003593">
    <property type="entry name" value="AAA+_ATPase"/>
</dbReference>
<keyword evidence="3 5" id="KW-0067">ATP-binding</keyword>
<dbReference type="SUPFAM" id="SSF52540">
    <property type="entry name" value="P-loop containing nucleoside triphosphate hydrolases"/>
    <property type="match status" value="1"/>
</dbReference>